<evidence type="ECO:0000313" key="6">
    <source>
        <dbReference type="Proteomes" id="UP000270094"/>
    </source>
</evidence>
<gene>
    <name evidence="5" type="ORF">SVUK_LOCUS11309</name>
</gene>
<dbReference type="Pfam" id="PF01484">
    <property type="entry name" value="Col_cuticle_N"/>
    <property type="match status" value="1"/>
</dbReference>
<dbReference type="OrthoDB" id="5872583at2759"/>
<keyword evidence="3" id="KW-1133">Transmembrane helix</keyword>
<dbReference type="InterPro" id="IPR008160">
    <property type="entry name" value="Collagen"/>
</dbReference>
<dbReference type="SMART" id="SM01088">
    <property type="entry name" value="Col_cuticle_N"/>
    <property type="match status" value="1"/>
</dbReference>
<keyword evidence="6" id="KW-1185">Reference proteome</keyword>
<dbReference type="AlphaFoldDB" id="A0A3P7ITN8"/>
<evidence type="ECO:0000313" key="5">
    <source>
        <dbReference type="EMBL" id="VDM76311.1"/>
    </source>
</evidence>
<keyword evidence="1" id="KW-0677">Repeat</keyword>
<sequence length="264" mass="26826">MGDKQSLLDMEREANGLRRTAFFGVAISTMATLVCIVSVPMLYNYMQHMHTIMQSEINFCKMRTGNIWKEVTRTQVDLSVFCSGVLAQVYPSQNALSSRATRQAGYGPNAAAVESASPFGVCCGCGVSPQGPPGLPGPDGMEGEDGPAGLPGRDGPDAPPPIPQKEPEWCFDCAEAPAGPPGRPGPKGPRGGPGAPGNDGVSGNRGPPGPVGPVGPAGEPGQPGQPGARGVPGKLNEVPGPDGPPGPPGPQGPPGEDGKNIINI</sequence>
<dbReference type="GO" id="GO:0042302">
    <property type="term" value="F:structural constituent of cuticle"/>
    <property type="evidence" value="ECO:0007669"/>
    <property type="project" value="InterPro"/>
</dbReference>
<keyword evidence="3" id="KW-0472">Membrane</keyword>
<accession>A0A3P7ITN8</accession>
<dbReference type="PANTHER" id="PTHR24637">
    <property type="entry name" value="COLLAGEN"/>
    <property type="match status" value="1"/>
</dbReference>
<evidence type="ECO:0000259" key="4">
    <source>
        <dbReference type="SMART" id="SM01088"/>
    </source>
</evidence>
<evidence type="ECO:0000256" key="2">
    <source>
        <dbReference type="SAM" id="MobiDB-lite"/>
    </source>
</evidence>
<organism evidence="5 6">
    <name type="scientific">Strongylus vulgaris</name>
    <name type="common">Blood worm</name>
    <dbReference type="NCBI Taxonomy" id="40348"/>
    <lineage>
        <taxon>Eukaryota</taxon>
        <taxon>Metazoa</taxon>
        <taxon>Ecdysozoa</taxon>
        <taxon>Nematoda</taxon>
        <taxon>Chromadorea</taxon>
        <taxon>Rhabditida</taxon>
        <taxon>Rhabditina</taxon>
        <taxon>Rhabditomorpha</taxon>
        <taxon>Strongyloidea</taxon>
        <taxon>Strongylidae</taxon>
        <taxon>Strongylus</taxon>
    </lineage>
</organism>
<name>A0A3P7ITN8_STRVU</name>
<feature type="domain" description="Nematode cuticle collagen N-terminal" evidence="4">
    <location>
        <begin position="19"/>
        <end position="71"/>
    </location>
</feature>
<dbReference type="InterPro" id="IPR002486">
    <property type="entry name" value="Col_cuticle_N"/>
</dbReference>
<feature type="transmembrane region" description="Helical" evidence="3">
    <location>
        <begin position="21"/>
        <end position="43"/>
    </location>
</feature>
<evidence type="ECO:0000256" key="1">
    <source>
        <dbReference type="ARBA" id="ARBA00022737"/>
    </source>
</evidence>
<evidence type="ECO:0000256" key="3">
    <source>
        <dbReference type="SAM" id="Phobius"/>
    </source>
</evidence>
<feature type="compositionally biased region" description="Low complexity" evidence="2">
    <location>
        <begin position="214"/>
        <end position="233"/>
    </location>
</feature>
<proteinExistence type="predicted"/>
<feature type="compositionally biased region" description="Pro residues" evidence="2">
    <location>
        <begin position="241"/>
        <end position="253"/>
    </location>
</feature>
<reference evidence="5 6" key="1">
    <citation type="submission" date="2018-11" db="EMBL/GenBank/DDBJ databases">
        <authorList>
            <consortium name="Pathogen Informatics"/>
        </authorList>
    </citation>
    <scope>NUCLEOTIDE SEQUENCE [LARGE SCALE GENOMIC DNA]</scope>
</reference>
<feature type="region of interest" description="Disordered" evidence="2">
    <location>
        <begin position="133"/>
        <end position="264"/>
    </location>
</feature>
<protein>
    <recommendedName>
        <fullName evidence="4">Nematode cuticle collagen N-terminal domain-containing protein</fullName>
    </recommendedName>
</protein>
<dbReference type="Pfam" id="PF01391">
    <property type="entry name" value="Collagen"/>
    <property type="match status" value="1"/>
</dbReference>
<feature type="compositionally biased region" description="Pro residues" evidence="2">
    <location>
        <begin position="178"/>
        <end position="187"/>
    </location>
</feature>
<dbReference type="Proteomes" id="UP000270094">
    <property type="component" value="Unassembled WGS sequence"/>
</dbReference>
<dbReference type="PANTHER" id="PTHR24637:SF310">
    <property type="entry name" value="NEMATODE CUTICLE COLLAGEN N-TERMINAL DOMAIN-CONTAINING PROTEIN"/>
    <property type="match status" value="1"/>
</dbReference>
<keyword evidence="3" id="KW-0812">Transmembrane</keyword>
<dbReference type="EMBL" id="UYYB01096741">
    <property type="protein sequence ID" value="VDM76311.1"/>
    <property type="molecule type" value="Genomic_DNA"/>
</dbReference>
<feature type="compositionally biased region" description="Gly residues" evidence="2">
    <location>
        <begin position="188"/>
        <end position="197"/>
    </location>
</feature>